<sequence>MIRFWFAALIVPLTLLVDQTASRAESCAPSGGQSRSAKSVNDPQIAQLARQLAAIRSMERKRECTEEVSKGGGLFNACRDLASQRKKVQFQIEEARRSGGGRDLGGRKTASAACRAPARSKSAEPKQPAPKKSGYGNAMLYCVRLSDGYLFPAPNSQFVGTAAAEVTLRQCQYICEDQGIEVYVRQDPTLETEEMVSVRDGTSYRDLRTAFRYRDDGNFRRCDWERYVDRIQEVQLARMMSENLPQGVVPVPVGRPETEQDQISDEATASISGEDKPLTDRPVRIVGPPLLPEP</sequence>
<reference evidence="3" key="1">
    <citation type="submission" date="2017-04" db="EMBL/GenBank/DDBJ databases">
        <authorList>
            <person name="Varghese N."/>
            <person name="Submissions S."/>
        </authorList>
    </citation>
    <scope>NUCLEOTIDE SEQUENCE [LARGE SCALE GENOMIC DNA]</scope>
    <source>
        <strain evidence="3">B4P</strain>
    </source>
</reference>
<protein>
    <recommendedName>
        <fullName evidence="4">DUF2865 domain-containing protein</fullName>
    </recommendedName>
</protein>
<dbReference type="InterPro" id="IPR021293">
    <property type="entry name" value="DUF2865"/>
</dbReference>
<dbReference type="AlphaFoldDB" id="A0A1X7D9D0"/>
<feature type="region of interest" description="Disordered" evidence="1">
    <location>
        <begin position="97"/>
        <end position="132"/>
    </location>
</feature>
<dbReference type="STRING" id="464029.SAMN02982989_5194"/>
<proteinExistence type="predicted"/>
<dbReference type="Pfam" id="PF11064">
    <property type="entry name" value="DUF2865"/>
    <property type="match status" value="1"/>
</dbReference>
<dbReference type="Proteomes" id="UP000192903">
    <property type="component" value="Unassembled WGS sequence"/>
</dbReference>
<evidence type="ECO:0008006" key="4">
    <source>
        <dbReference type="Google" id="ProtNLM"/>
    </source>
</evidence>
<evidence type="ECO:0000256" key="1">
    <source>
        <dbReference type="SAM" id="MobiDB-lite"/>
    </source>
</evidence>
<evidence type="ECO:0000313" key="2">
    <source>
        <dbReference type="EMBL" id="SMF10754.1"/>
    </source>
</evidence>
<name>A0A1X7D9D0_9HYPH</name>
<evidence type="ECO:0000313" key="3">
    <source>
        <dbReference type="Proteomes" id="UP000192903"/>
    </source>
</evidence>
<feature type="compositionally biased region" description="Basic and acidic residues" evidence="1">
    <location>
        <begin position="273"/>
        <end position="283"/>
    </location>
</feature>
<keyword evidence="3" id="KW-1185">Reference proteome</keyword>
<organism evidence="2 3">
    <name type="scientific">Xaviernesmea oryzae</name>
    <dbReference type="NCBI Taxonomy" id="464029"/>
    <lineage>
        <taxon>Bacteria</taxon>
        <taxon>Pseudomonadati</taxon>
        <taxon>Pseudomonadota</taxon>
        <taxon>Alphaproteobacteria</taxon>
        <taxon>Hyphomicrobiales</taxon>
        <taxon>Rhizobiaceae</taxon>
        <taxon>Rhizobium/Agrobacterium group</taxon>
        <taxon>Xaviernesmea</taxon>
    </lineage>
</organism>
<feature type="region of interest" description="Disordered" evidence="1">
    <location>
        <begin position="247"/>
        <end position="294"/>
    </location>
</feature>
<accession>A0A1X7D9D0</accession>
<dbReference type="RefSeq" id="WP_085420553.1">
    <property type="nucleotide sequence ID" value="NZ_FXAF01000002.1"/>
</dbReference>
<gene>
    <name evidence="2" type="ORF">SAMN02982989_5194</name>
</gene>
<dbReference type="EMBL" id="FXAF01000002">
    <property type="protein sequence ID" value="SMF10754.1"/>
    <property type="molecule type" value="Genomic_DNA"/>
</dbReference>